<accession>A0ABU1XR49</accession>
<evidence type="ECO:0000313" key="1">
    <source>
        <dbReference type="EMBL" id="MDR7172849.1"/>
    </source>
</evidence>
<organism evidence="1 2">
    <name type="scientific">Nocardia kruczakiae</name>
    <dbReference type="NCBI Taxonomy" id="261477"/>
    <lineage>
        <taxon>Bacteria</taxon>
        <taxon>Bacillati</taxon>
        <taxon>Actinomycetota</taxon>
        <taxon>Actinomycetes</taxon>
        <taxon>Mycobacteriales</taxon>
        <taxon>Nocardiaceae</taxon>
        <taxon>Nocardia</taxon>
    </lineage>
</organism>
<dbReference type="RefSeq" id="WP_310408080.1">
    <property type="nucleotide sequence ID" value="NZ_JAVDWW010000015.1"/>
</dbReference>
<proteinExistence type="predicted"/>
<gene>
    <name evidence="1" type="ORF">J2W56_006615</name>
</gene>
<dbReference type="Proteomes" id="UP001251217">
    <property type="component" value="Unassembled WGS sequence"/>
</dbReference>
<comment type="caution">
    <text evidence="1">The sequence shown here is derived from an EMBL/GenBank/DDBJ whole genome shotgun (WGS) entry which is preliminary data.</text>
</comment>
<name>A0ABU1XR49_9NOCA</name>
<reference evidence="1 2" key="1">
    <citation type="submission" date="2023-07" db="EMBL/GenBank/DDBJ databases">
        <title>Sorghum-associated microbial communities from plants grown in Nebraska, USA.</title>
        <authorList>
            <person name="Schachtman D."/>
        </authorList>
    </citation>
    <scope>NUCLEOTIDE SEQUENCE [LARGE SCALE GENOMIC DNA]</scope>
    <source>
        <strain evidence="1 2">4272</strain>
    </source>
</reference>
<keyword evidence="2" id="KW-1185">Reference proteome</keyword>
<dbReference type="EMBL" id="JAVDWW010000015">
    <property type="protein sequence ID" value="MDR7172849.1"/>
    <property type="molecule type" value="Genomic_DNA"/>
</dbReference>
<evidence type="ECO:0000313" key="2">
    <source>
        <dbReference type="Proteomes" id="UP001251217"/>
    </source>
</evidence>
<protein>
    <submittedName>
        <fullName evidence="1">Uncharacterized protein</fullName>
    </submittedName>
</protein>
<sequence>MADPNDRFKVDLELLDEAVSVMEPVVGQPSRGCPARRKRRMGFGTEVDTWLEDLDRQIAELHQYRMNVNVQLCPSYPERL</sequence>